<dbReference type="AlphaFoldDB" id="S8BS00"/>
<sequence>MAAAEERGDQELYNRLDSAYSTESEDEGEKEDDDNEKQQSADDFMFVCPP</sequence>
<feature type="region of interest" description="Disordered" evidence="1">
    <location>
        <begin position="1"/>
        <end position="50"/>
    </location>
</feature>
<evidence type="ECO:0000313" key="2">
    <source>
        <dbReference type="EMBL" id="EPS57199.1"/>
    </source>
</evidence>
<name>S8BS00_9LAMI</name>
<protein>
    <submittedName>
        <fullName evidence="2">Uncharacterized protein</fullName>
    </submittedName>
</protein>
<dbReference type="EMBL" id="AUSU01010516">
    <property type="protein sequence ID" value="EPS57199.1"/>
    <property type="molecule type" value="Genomic_DNA"/>
</dbReference>
<feature type="compositionally biased region" description="Acidic residues" evidence="1">
    <location>
        <begin position="23"/>
        <end position="35"/>
    </location>
</feature>
<proteinExistence type="predicted"/>
<feature type="compositionally biased region" description="Basic and acidic residues" evidence="1">
    <location>
        <begin position="1"/>
        <end position="14"/>
    </location>
</feature>
<evidence type="ECO:0000313" key="3">
    <source>
        <dbReference type="Proteomes" id="UP000015453"/>
    </source>
</evidence>
<reference evidence="2 3" key="1">
    <citation type="journal article" date="2013" name="BMC Genomics">
        <title>The miniature genome of a carnivorous plant Genlisea aurea contains a low number of genes and short non-coding sequences.</title>
        <authorList>
            <person name="Leushkin E.V."/>
            <person name="Sutormin R.A."/>
            <person name="Nabieva E.R."/>
            <person name="Penin A.A."/>
            <person name="Kondrashov A.S."/>
            <person name="Logacheva M.D."/>
        </authorList>
    </citation>
    <scope>NUCLEOTIDE SEQUENCE [LARGE SCALE GENOMIC DNA]</scope>
</reference>
<organism evidence="2 3">
    <name type="scientific">Genlisea aurea</name>
    <dbReference type="NCBI Taxonomy" id="192259"/>
    <lineage>
        <taxon>Eukaryota</taxon>
        <taxon>Viridiplantae</taxon>
        <taxon>Streptophyta</taxon>
        <taxon>Embryophyta</taxon>
        <taxon>Tracheophyta</taxon>
        <taxon>Spermatophyta</taxon>
        <taxon>Magnoliopsida</taxon>
        <taxon>eudicotyledons</taxon>
        <taxon>Gunneridae</taxon>
        <taxon>Pentapetalae</taxon>
        <taxon>asterids</taxon>
        <taxon>lamiids</taxon>
        <taxon>Lamiales</taxon>
        <taxon>Lentibulariaceae</taxon>
        <taxon>Genlisea</taxon>
    </lineage>
</organism>
<comment type="caution">
    <text evidence="2">The sequence shown here is derived from an EMBL/GenBank/DDBJ whole genome shotgun (WGS) entry which is preliminary data.</text>
</comment>
<evidence type="ECO:0000256" key="1">
    <source>
        <dbReference type="SAM" id="MobiDB-lite"/>
    </source>
</evidence>
<accession>S8BS00</accession>
<gene>
    <name evidence="2" type="ORF">M569_17623</name>
</gene>
<dbReference type="Proteomes" id="UP000015453">
    <property type="component" value="Unassembled WGS sequence"/>
</dbReference>
<keyword evidence="3" id="KW-1185">Reference proteome</keyword>